<evidence type="ECO:0000313" key="4">
    <source>
        <dbReference type="Proteomes" id="UP000664534"/>
    </source>
</evidence>
<accession>A0A8H3ID45</accession>
<feature type="region of interest" description="Disordered" evidence="1">
    <location>
        <begin position="128"/>
        <end position="152"/>
    </location>
</feature>
<dbReference type="EMBL" id="CAJPDT010000016">
    <property type="protein sequence ID" value="CAF9916360.1"/>
    <property type="molecule type" value="Genomic_DNA"/>
</dbReference>
<gene>
    <name evidence="3" type="ORF">IMSHALPRED_003054</name>
</gene>
<keyword evidence="4" id="KW-1185">Reference proteome</keyword>
<organism evidence="3 4">
    <name type="scientific">Imshaugia aleurites</name>
    <dbReference type="NCBI Taxonomy" id="172621"/>
    <lineage>
        <taxon>Eukaryota</taxon>
        <taxon>Fungi</taxon>
        <taxon>Dikarya</taxon>
        <taxon>Ascomycota</taxon>
        <taxon>Pezizomycotina</taxon>
        <taxon>Lecanoromycetes</taxon>
        <taxon>OSLEUM clade</taxon>
        <taxon>Lecanoromycetidae</taxon>
        <taxon>Lecanorales</taxon>
        <taxon>Lecanorineae</taxon>
        <taxon>Parmeliaceae</taxon>
        <taxon>Imshaugia</taxon>
    </lineage>
</organism>
<feature type="region of interest" description="Disordered" evidence="1">
    <location>
        <begin position="195"/>
        <end position="219"/>
    </location>
</feature>
<keyword evidence="2" id="KW-0472">Membrane</keyword>
<dbReference type="OrthoDB" id="5427371at2759"/>
<dbReference type="Proteomes" id="UP000664534">
    <property type="component" value="Unassembled WGS sequence"/>
</dbReference>
<feature type="compositionally biased region" description="Low complexity" evidence="1">
    <location>
        <begin position="128"/>
        <end position="146"/>
    </location>
</feature>
<keyword evidence="2" id="KW-1133">Transmembrane helix</keyword>
<proteinExistence type="predicted"/>
<evidence type="ECO:0000256" key="2">
    <source>
        <dbReference type="SAM" id="Phobius"/>
    </source>
</evidence>
<reference evidence="3" key="1">
    <citation type="submission" date="2021-03" db="EMBL/GenBank/DDBJ databases">
        <authorList>
            <person name="Tagirdzhanova G."/>
        </authorList>
    </citation>
    <scope>NUCLEOTIDE SEQUENCE</scope>
</reference>
<name>A0A8H3ID45_9LECA</name>
<evidence type="ECO:0000313" key="3">
    <source>
        <dbReference type="EMBL" id="CAF9916360.1"/>
    </source>
</evidence>
<feature type="region of interest" description="Disordered" evidence="1">
    <location>
        <begin position="68"/>
        <end position="88"/>
    </location>
</feature>
<feature type="transmembrane region" description="Helical" evidence="2">
    <location>
        <begin position="160"/>
        <end position="179"/>
    </location>
</feature>
<sequence length="262" mass="27258">MERLATHKALAPIQATAISQFDGFTEVSRCEADGNSWCCAGAAGQGLGGTNCCDTSLTTSLEPYPFSTVDSSAQSTTASSDGSSALPSTTLTASVPGSSITSALSASSSVLSLGTSAQSTSQTAVATSTQVSATQTKTSTSSPSPQLDAQRSSSKTGIEVGIPVAVVVVLLAILAFFIFQNRKFRQRLLQLRGQSGEDLTGGGGSRNEMQERWGGPMGELDATHYELTHQDAPKHELFGNQIHELHHNSVPEPELVGDSPPR</sequence>
<dbReference type="AlphaFoldDB" id="A0A8H3ID45"/>
<evidence type="ECO:0000256" key="1">
    <source>
        <dbReference type="SAM" id="MobiDB-lite"/>
    </source>
</evidence>
<comment type="caution">
    <text evidence="3">The sequence shown here is derived from an EMBL/GenBank/DDBJ whole genome shotgun (WGS) entry which is preliminary data.</text>
</comment>
<keyword evidence="2" id="KW-0812">Transmembrane</keyword>
<protein>
    <submittedName>
        <fullName evidence="3">Uncharacterized protein</fullName>
    </submittedName>
</protein>